<evidence type="ECO:0000313" key="3">
    <source>
        <dbReference type="Proteomes" id="UP000275078"/>
    </source>
</evidence>
<name>A0A3N4ICC4_ASCIM</name>
<organism evidence="2 3">
    <name type="scientific">Ascobolus immersus RN42</name>
    <dbReference type="NCBI Taxonomy" id="1160509"/>
    <lineage>
        <taxon>Eukaryota</taxon>
        <taxon>Fungi</taxon>
        <taxon>Dikarya</taxon>
        <taxon>Ascomycota</taxon>
        <taxon>Pezizomycotina</taxon>
        <taxon>Pezizomycetes</taxon>
        <taxon>Pezizales</taxon>
        <taxon>Ascobolaceae</taxon>
        <taxon>Ascobolus</taxon>
    </lineage>
</organism>
<dbReference type="Proteomes" id="UP000275078">
    <property type="component" value="Unassembled WGS sequence"/>
</dbReference>
<evidence type="ECO:0000313" key="2">
    <source>
        <dbReference type="EMBL" id="RPA83753.1"/>
    </source>
</evidence>
<dbReference type="EMBL" id="ML119662">
    <property type="protein sequence ID" value="RPA83753.1"/>
    <property type="molecule type" value="Genomic_DNA"/>
</dbReference>
<dbReference type="AlphaFoldDB" id="A0A3N4ICC4"/>
<evidence type="ECO:0000256" key="1">
    <source>
        <dbReference type="SAM" id="MobiDB-lite"/>
    </source>
</evidence>
<sequence length="133" mass="15271">MGRAFGAQTTRSSESPKMERHWPEAEDREGSYAQQDTYEEEEIFDMEMESNGSNGSVCDEGTHEWSGECRYVIPRDGVDDFEVDELCYNCGAEGMKARDDVEDYDTYECLKCARIICHVCLEEWKATHQSAQQ</sequence>
<reference evidence="2 3" key="1">
    <citation type="journal article" date="2018" name="Nat. Ecol. Evol.">
        <title>Pezizomycetes genomes reveal the molecular basis of ectomycorrhizal truffle lifestyle.</title>
        <authorList>
            <person name="Murat C."/>
            <person name="Payen T."/>
            <person name="Noel B."/>
            <person name="Kuo A."/>
            <person name="Morin E."/>
            <person name="Chen J."/>
            <person name="Kohler A."/>
            <person name="Krizsan K."/>
            <person name="Balestrini R."/>
            <person name="Da Silva C."/>
            <person name="Montanini B."/>
            <person name="Hainaut M."/>
            <person name="Levati E."/>
            <person name="Barry K.W."/>
            <person name="Belfiori B."/>
            <person name="Cichocki N."/>
            <person name="Clum A."/>
            <person name="Dockter R.B."/>
            <person name="Fauchery L."/>
            <person name="Guy J."/>
            <person name="Iotti M."/>
            <person name="Le Tacon F."/>
            <person name="Lindquist E.A."/>
            <person name="Lipzen A."/>
            <person name="Malagnac F."/>
            <person name="Mello A."/>
            <person name="Molinier V."/>
            <person name="Miyauchi S."/>
            <person name="Poulain J."/>
            <person name="Riccioni C."/>
            <person name="Rubini A."/>
            <person name="Sitrit Y."/>
            <person name="Splivallo R."/>
            <person name="Traeger S."/>
            <person name="Wang M."/>
            <person name="Zifcakova L."/>
            <person name="Wipf D."/>
            <person name="Zambonelli A."/>
            <person name="Paolocci F."/>
            <person name="Nowrousian M."/>
            <person name="Ottonello S."/>
            <person name="Baldrian P."/>
            <person name="Spatafora J.W."/>
            <person name="Henrissat B."/>
            <person name="Nagy L.G."/>
            <person name="Aury J.M."/>
            <person name="Wincker P."/>
            <person name="Grigoriev I.V."/>
            <person name="Bonfante P."/>
            <person name="Martin F.M."/>
        </authorList>
    </citation>
    <scope>NUCLEOTIDE SEQUENCE [LARGE SCALE GENOMIC DNA]</scope>
    <source>
        <strain evidence="2 3">RN42</strain>
    </source>
</reference>
<proteinExistence type="predicted"/>
<keyword evidence="3" id="KW-1185">Reference proteome</keyword>
<protein>
    <submittedName>
        <fullName evidence="2">Uncharacterized protein</fullName>
    </submittedName>
</protein>
<feature type="region of interest" description="Disordered" evidence="1">
    <location>
        <begin position="1"/>
        <end position="36"/>
    </location>
</feature>
<feature type="compositionally biased region" description="Basic and acidic residues" evidence="1">
    <location>
        <begin position="14"/>
        <end position="30"/>
    </location>
</feature>
<accession>A0A3N4ICC4</accession>
<gene>
    <name evidence="2" type="ORF">BJ508DRAFT_374687</name>
</gene>